<feature type="transmembrane region" description="Helical" evidence="9">
    <location>
        <begin position="302"/>
        <end position="326"/>
    </location>
</feature>
<feature type="transmembrane region" description="Helical" evidence="9">
    <location>
        <begin position="191"/>
        <end position="210"/>
    </location>
</feature>
<dbReference type="Proteomes" id="UP000319732">
    <property type="component" value="Unassembled WGS sequence"/>
</dbReference>
<keyword evidence="6 9" id="KW-1133">Transmembrane helix</keyword>
<dbReference type="GO" id="GO:0015297">
    <property type="term" value="F:antiporter activity"/>
    <property type="evidence" value="ECO:0007669"/>
    <property type="project" value="UniProtKB-KW"/>
</dbReference>
<feature type="transmembrane region" description="Helical" evidence="9">
    <location>
        <begin position="140"/>
        <end position="161"/>
    </location>
</feature>
<evidence type="ECO:0000259" key="10">
    <source>
        <dbReference type="Pfam" id="PF00999"/>
    </source>
</evidence>
<evidence type="ECO:0000256" key="6">
    <source>
        <dbReference type="ARBA" id="ARBA00022989"/>
    </source>
</evidence>
<keyword evidence="4" id="KW-0050">Antiport</keyword>
<reference evidence="12 13" key="1">
    <citation type="submission" date="2019-06" db="EMBL/GenBank/DDBJ databases">
        <title>Whole genome sequence for Cellvibrionaceae sp. R142.</title>
        <authorList>
            <person name="Wang G."/>
        </authorList>
    </citation>
    <scope>NUCLEOTIDE SEQUENCE [LARGE SCALE GENOMIC DNA]</scope>
    <source>
        <strain evidence="12 13">R142</strain>
    </source>
</reference>
<name>A0A545TFL7_9GAMM</name>
<comment type="caution">
    <text evidence="12">The sequence shown here is derived from an EMBL/GenBank/DDBJ whole genome shotgun (WGS) entry which is preliminary data.</text>
</comment>
<evidence type="ECO:0000256" key="9">
    <source>
        <dbReference type="SAM" id="Phobius"/>
    </source>
</evidence>
<protein>
    <submittedName>
        <fullName evidence="12">Uncharacterized protein</fullName>
    </submittedName>
</protein>
<gene>
    <name evidence="12" type="ORF">FKG94_15495</name>
</gene>
<dbReference type="OrthoDB" id="3418949at2"/>
<dbReference type="InterPro" id="IPR003148">
    <property type="entry name" value="RCK_N"/>
</dbReference>
<dbReference type="SUPFAM" id="SSF51735">
    <property type="entry name" value="NAD(P)-binding Rossmann-fold domains"/>
    <property type="match status" value="1"/>
</dbReference>
<keyword evidence="8 9" id="KW-0472">Membrane</keyword>
<keyword evidence="3" id="KW-0813">Transport</keyword>
<dbReference type="GO" id="GO:1902600">
    <property type="term" value="P:proton transmembrane transport"/>
    <property type="evidence" value="ECO:0007669"/>
    <property type="project" value="InterPro"/>
</dbReference>
<feature type="domain" description="RCK N-terminal" evidence="11">
    <location>
        <begin position="388"/>
        <end position="497"/>
    </location>
</feature>
<dbReference type="PANTHER" id="PTHR42751">
    <property type="entry name" value="SODIUM/HYDROGEN EXCHANGER FAMILY/TRKA DOMAIN PROTEIN"/>
    <property type="match status" value="1"/>
</dbReference>
<dbReference type="GO" id="GO:0006813">
    <property type="term" value="P:potassium ion transport"/>
    <property type="evidence" value="ECO:0007669"/>
    <property type="project" value="InterPro"/>
</dbReference>
<comment type="subcellular location">
    <subcellularLocation>
        <location evidence="1">Membrane</location>
        <topology evidence="1">Multi-pass membrane protein</topology>
    </subcellularLocation>
</comment>
<feature type="transmembrane region" description="Helical" evidence="9">
    <location>
        <begin position="270"/>
        <end position="290"/>
    </location>
</feature>
<dbReference type="AlphaFoldDB" id="A0A545TFL7"/>
<evidence type="ECO:0000256" key="8">
    <source>
        <dbReference type="ARBA" id="ARBA00023136"/>
    </source>
</evidence>
<dbReference type="Pfam" id="PF00999">
    <property type="entry name" value="Na_H_Exchanger"/>
    <property type="match status" value="1"/>
</dbReference>
<evidence type="ECO:0000256" key="1">
    <source>
        <dbReference type="ARBA" id="ARBA00004141"/>
    </source>
</evidence>
<dbReference type="InterPro" id="IPR038770">
    <property type="entry name" value="Na+/solute_symporter_sf"/>
</dbReference>
<evidence type="ECO:0000259" key="11">
    <source>
        <dbReference type="Pfam" id="PF02254"/>
    </source>
</evidence>
<dbReference type="Gene3D" id="1.20.1530.20">
    <property type="match status" value="1"/>
</dbReference>
<evidence type="ECO:0000256" key="4">
    <source>
        <dbReference type="ARBA" id="ARBA00022449"/>
    </source>
</evidence>
<evidence type="ECO:0000313" key="13">
    <source>
        <dbReference type="Proteomes" id="UP000319732"/>
    </source>
</evidence>
<feature type="transmembrane region" description="Helical" evidence="9">
    <location>
        <begin position="111"/>
        <end position="128"/>
    </location>
</feature>
<evidence type="ECO:0000256" key="3">
    <source>
        <dbReference type="ARBA" id="ARBA00022448"/>
    </source>
</evidence>
<dbReference type="Pfam" id="PF02254">
    <property type="entry name" value="TrkA_N"/>
    <property type="match status" value="1"/>
</dbReference>
<dbReference type="InterPro" id="IPR006153">
    <property type="entry name" value="Cation/H_exchanger_TM"/>
</dbReference>
<feature type="transmembrane region" description="Helical" evidence="9">
    <location>
        <begin position="45"/>
        <end position="63"/>
    </location>
</feature>
<dbReference type="Gene3D" id="3.40.50.720">
    <property type="entry name" value="NAD(P)-binding Rossmann-like Domain"/>
    <property type="match status" value="1"/>
</dbReference>
<dbReference type="PANTHER" id="PTHR42751:SF1">
    <property type="entry name" value="CATION_PROTON ANTIPORTER YBAL-RELATED"/>
    <property type="match status" value="1"/>
</dbReference>
<organism evidence="12 13">
    <name type="scientific">Exilibacterium tricleocarpae</name>
    <dbReference type="NCBI Taxonomy" id="2591008"/>
    <lineage>
        <taxon>Bacteria</taxon>
        <taxon>Pseudomonadati</taxon>
        <taxon>Pseudomonadota</taxon>
        <taxon>Gammaproteobacteria</taxon>
        <taxon>Cellvibrionales</taxon>
        <taxon>Cellvibrionaceae</taxon>
        <taxon>Exilibacterium</taxon>
    </lineage>
</organism>
<dbReference type="GO" id="GO:0016020">
    <property type="term" value="C:membrane"/>
    <property type="evidence" value="ECO:0007669"/>
    <property type="project" value="UniProtKB-SubCell"/>
</dbReference>
<keyword evidence="5 9" id="KW-0812">Transmembrane</keyword>
<evidence type="ECO:0000313" key="12">
    <source>
        <dbReference type="EMBL" id="TQV76013.1"/>
    </source>
</evidence>
<feature type="transmembrane region" description="Helical" evidence="9">
    <location>
        <begin position="332"/>
        <end position="353"/>
    </location>
</feature>
<feature type="transmembrane region" description="Helical" evidence="9">
    <location>
        <begin position="167"/>
        <end position="184"/>
    </location>
</feature>
<dbReference type="InterPro" id="IPR036291">
    <property type="entry name" value="NAD(P)-bd_dom_sf"/>
</dbReference>
<dbReference type="EMBL" id="VHSG01000015">
    <property type="protein sequence ID" value="TQV76013.1"/>
    <property type="molecule type" value="Genomic_DNA"/>
</dbReference>
<feature type="domain" description="Cation/H+ exchanger transmembrane" evidence="10">
    <location>
        <begin position="7"/>
        <end position="347"/>
    </location>
</feature>
<sequence length="519" mass="55898">MFEPVVILLAFIAGMAFRGFGYPPLLGYLLAGFLAHEMEIGDATTITLIADLGITLLLFTIGLKLNLKELMAPQVWAVAGAQMAIVIPLTTLVIVVAGLVFPRLALPNTGAAWLLAFALSFSSTVFAVKIFDERGENASLHAAIAIGILIVQDLIAVTYLVVSSGKLPSLFALGLLALPLLRPVLIYLLRLAGHGELLVLFGIAAAVGTAELFEAVNLKGGLGALIVGVLLGNTEKTSELYKNLINFKDLFLIGFFLSVGYNGLPSGDMLLAAVALSLLIFLRPIIYFLLLTAFKLRARTALLAGLSLFNYSEFGLIVAALAAASGQLPPQWVTTLALAMALSFFISVPFNAMAHRLYARFSMVLHKFERAARLPEERQASLGAADNVVVGMGRVGSGAYQYLQELYPDNVVGVEESVDKAEQHVGHGIRCVHGDGGDQDFWEQANLSERKLILVCLTNHKENLEVVKLLRQLNFPGRIAVVSQFPDQQKELQALGCVTFNLYAEAGHGFAEHVLEQIG</sequence>
<keyword evidence="7" id="KW-0406">Ion transport</keyword>
<keyword evidence="13" id="KW-1185">Reference proteome</keyword>
<evidence type="ECO:0000256" key="2">
    <source>
        <dbReference type="ARBA" id="ARBA00005551"/>
    </source>
</evidence>
<proteinExistence type="inferred from homology"/>
<evidence type="ECO:0000256" key="7">
    <source>
        <dbReference type="ARBA" id="ARBA00023065"/>
    </source>
</evidence>
<feature type="transmembrane region" description="Helical" evidence="9">
    <location>
        <begin position="75"/>
        <end position="99"/>
    </location>
</feature>
<dbReference type="RefSeq" id="WP_142905222.1">
    <property type="nucleotide sequence ID" value="NZ_ML660095.1"/>
</dbReference>
<comment type="similarity">
    <text evidence="2">Belongs to the monovalent cation:proton antiporter 2 (CPA2) transporter (TC 2.A.37) family.</text>
</comment>
<evidence type="ECO:0000256" key="5">
    <source>
        <dbReference type="ARBA" id="ARBA00022692"/>
    </source>
</evidence>
<accession>A0A545TFL7</accession>